<dbReference type="EMBL" id="MIPT01000001">
    <property type="protein sequence ID" value="OHT20880.1"/>
    <property type="molecule type" value="Genomic_DNA"/>
</dbReference>
<evidence type="ECO:0000313" key="3">
    <source>
        <dbReference type="Proteomes" id="UP000179467"/>
    </source>
</evidence>
<dbReference type="AlphaFoldDB" id="A0A1S1HK22"/>
<reference evidence="2 3" key="1">
    <citation type="submission" date="2016-09" db="EMBL/GenBank/DDBJ databases">
        <title>Metabolic pathway, cell adaptation mechanisms and a novel monoxygenase revealed through proteogenomic-transcription analysis of a Sphingomonas haloaromaticamans strain degrading the fungicide ortho-phenylphenol.</title>
        <authorList>
            <person name="Perruchon C."/>
            <person name="Papadopoulou E.S."/>
            <person name="Rousidou C."/>
            <person name="Vasileiadis S."/>
            <person name="Tanou G."/>
            <person name="Amoutzias G."/>
            <person name="Molassiotis A."/>
            <person name="Karpouzas D.G."/>
        </authorList>
    </citation>
    <scope>NUCLEOTIDE SEQUENCE [LARGE SCALE GENOMIC DNA]</scope>
    <source>
        <strain evidence="2 3">P3</strain>
    </source>
</reference>
<gene>
    <name evidence="2" type="ORF">BHE75_02884</name>
</gene>
<organism evidence="2 3">
    <name type="scientific">Edaphosphingomonas haloaromaticamans</name>
    <dbReference type="NCBI Taxonomy" id="653954"/>
    <lineage>
        <taxon>Bacteria</taxon>
        <taxon>Pseudomonadati</taxon>
        <taxon>Pseudomonadota</taxon>
        <taxon>Alphaproteobacteria</taxon>
        <taxon>Sphingomonadales</taxon>
        <taxon>Rhizorhabdaceae</taxon>
        <taxon>Edaphosphingomonas</taxon>
    </lineage>
</organism>
<comment type="caution">
    <text evidence="2">The sequence shown here is derived from an EMBL/GenBank/DDBJ whole genome shotgun (WGS) entry which is preliminary data.</text>
</comment>
<feature type="compositionally biased region" description="Basic and acidic residues" evidence="1">
    <location>
        <begin position="49"/>
        <end position="64"/>
    </location>
</feature>
<feature type="region of interest" description="Disordered" evidence="1">
    <location>
        <begin position="45"/>
        <end position="64"/>
    </location>
</feature>
<dbReference type="Proteomes" id="UP000179467">
    <property type="component" value="Unassembled WGS sequence"/>
</dbReference>
<name>A0A1S1HK22_9SPHN</name>
<evidence type="ECO:0000256" key="1">
    <source>
        <dbReference type="SAM" id="MobiDB-lite"/>
    </source>
</evidence>
<keyword evidence="3" id="KW-1185">Reference proteome</keyword>
<evidence type="ECO:0000313" key="2">
    <source>
        <dbReference type="EMBL" id="OHT20880.1"/>
    </source>
</evidence>
<protein>
    <submittedName>
        <fullName evidence="2">Uncharacterized protein</fullName>
    </submittedName>
</protein>
<accession>A0A1S1HK22</accession>
<proteinExistence type="predicted"/>
<sequence>MARRRPVNLQSHPNAFCEQRPETDAALGRILPFEGDEPMARIRGAGRAARRDADGRIVDGLEQS</sequence>